<name>A0A401SVS2_CHIPU</name>
<dbReference type="Proteomes" id="UP000287033">
    <property type="component" value="Unassembled WGS sequence"/>
</dbReference>
<dbReference type="AlphaFoldDB" id="A0A401SVS2"/>
<evidence type="ECO:0000313" key="1">
    <source>
        <dbReference type="EMBL" id="GCC34478.1"/>
    </source>
</evidence>
<sequence length="66" mass="7182">MEPFKLVTLRHGEALKYFGVILQGLPLYIAGAGCQTLCCFIPCSLIAEEHTVLSAVETNWLLLSAS</sequence>
<comment type="caution">
    <text evidence="1">The sequence shown here is derived from an EMBL/GenBank/DDBJ whole genome shotgun (WGS) entry which is preliminary data.</text>
</comment>
<protein>
    <submittedName>
        <fullName evidence="1">Uncharacterized protein</fullName>
    </submittedName>
</protein>
<reference evidence="1 2" key="1">
    <citation type="journal article" date="2018" name="Nat. Ecol. Evol.">
        <title>Shark genomes provide insights into elasmobranch evolution and the origin of vertebrates.</title>
        <authorList>
            <person name="Hara Y"/>
            <person name="Yamaguchi K"/>
            <person name="Onimaru K"/>
            <person name="Kadota M"/>
            <person name="Koyanagi M"/>
            <person name="Keeley SD"/>
            <person name="Tatsumi K"/>
            <person name="Tanaka K"/>
            <person name="Motone F"/>
            <person name="Kageyama Y"/>
            <person name="Nozu R"/>
            <person name="Adachi N"/>
            <person name="Nishimura O"/>
            <person name="Nakagawa R"/>
            <person name="Tanegashima C"/>
            <person name="Kiyatake I"/>
            <person name="Matsumoto R"/>
            <person name="Murakumo K"/>
            <person name="Nishida K"/>
            <person name="Terakita A"/>
            <person name="Kuratani S"/>
            <person name="Sato K"/>
            <person name="Hyodo S Kuraku.S."/>
        </authorList>
    </citation>
    <scope>NUCLEOTIDE SEQUENCE [LARGE SCALE GENOMIC DNA]</scope>
</reference>
<proteinExistence type="predicted"/>
<keyword evidence="2" id="KW-1185">Reference proteome</keyword>
<organism evidence="1 2">
    <name type="scientific">Chiloscyllium punctatum</name>
    <name type="common">Brownbanded bambooshark</name>
    <name type="synonym">Hemiscyllium punctatum</name>
    <dbReference type="NCBI Taxonomy" id="137246"/>
    <lineage>
        <taxon>Eukaryota</taxon>
        <taxon>Metazoa</taxon>
        <taxon>Chordata</taxon>
        <taxon>Craniata</taxon>
        <taxon>Vertebrata</taxon>
        <taxon>Chondrichthyes</taxon>
        <taxon>Elasmobranchii</taxon>
        <taxon>Galeomorphii</taxon>
        <taxon>Galeoidea</taxon>
        <taxon>Orectolobiformes</taxon>
        <taxon>Hemiscylliidae</taxon>
        <taxon>Chiloscyllium</taxon>
    </lineage>
</organism>
<dbReference type="PROSITE" id="PS51257">
    <property type="entry name" value="PROKAR_LIPOPROTEIN"/>
    <property type="match status" value="1"/>
</dbReference>
<accession>A0A401SVS2</accession>
<evidence type="ECO:0000313" key="2">
    <source>
        <dbReference type="Proteomes" id="UP000287033"/>
    </source>
</evidence>
<gene>
    <name evidence="1" type="ORF">chiPu_0012952</name>
</gene>
<dbReference type="EMBL" id="BEZZ01000602">
    <property type="protein sequence ID" value="GCC34478.1"/>
    <property type="molecule type" value="Genomic_DNA"/>
</dbReference>